<keyword evidence="2" id="KW-0378">Hydrolase</keyword>
<evidence type="ECO:0000256" key="3">
    <source>
        <dbReference type="SAM" id="MobiDB-lite"/>
    </source>
</evidence>
<reference evidence="6 7" key="1">
    <citation type="submission" date="2017-10" db="EMBL/GenBank/DDBJ databases">
        <title>Sequencing the genomes of 1000 actinobacteria strains.</title>
        <authorList>
            <person name="Klenk H.-P."/>
        </authorList>
    </citation>
    <scope>NUCLEOTIDE SEQUENCE [LARGE SCALE GENOMIC DNA]</scope>
    <source>
        <strain evidence="6 7">DSM 21838</strain>
    </source>
</reference>
<evidence type="ECO:0000256" key="4">
    <source>
        <dbReference type="SAM" id="Phobius"/>
    </source>
</evidence>
<keyword evidence="4" id="KW-0812">Transmembrane</keyword>
<dbReference type="InterPro" id="IPR050261">
    <property type="entry name" value="FrsA_esterase"/>
</dbReference>
<dbReference type="GO" id="GO:0052689">
    <property type="term" value="F:carboxylic ester hydrolase activity"/>
    <property type="evidence" value="ECO:0007669"/>
    <property type="project" value="UniProtKB-ARBA"/>
</dbReference>
<dbReference type="InterPro" id="IPR029058">
    <property type="entry name" value="AB_hydrolase_fold"/>
</dbReference>
<comment type="caution">
    <text evidence="6">The sequence shown here is derived from an EMBL/GenBank/DDBJ whole genome shotgun (WGS) entry which is preliminary data.</text>
</comment>
<evidence type="ECO:0000256" key="1">
    <source>
        <dbReference type="ARBA" id="ARBA00008645"/>
    </source>
</evidence>
<evidence type="ECO:0000313" key="6">
    <source>
        <dbReference type="EMBL" id="PFG40960.1"/>
    </source>
</evidence>
<dbReference type="AlphaFoldDB" id="A0A2A9ERR7"/>
<keyword evidence="4" id="KW-1133">Transmembrane helix</keyword>
<comment type="similarity">
    <text evidence="1">Belongs to the AB hydrolase superfamily.</text>
</comment>
<dbReference type="Proteomes" id="UP000222106">
    <property type="component" value="Unassembled WGS sequence"/>
</dbReference>
<evidence type="ECO:0000259" key="5">
    <source>
        <dbReference type="Pfam" id="PF12146"/>
    </source>
</evidence>
<dbReference type="SUPFAM" id="SSF53474">
    <property type="entry name" value="alpha/beta-Hydrolases"/>
    <property type="match status" value="1"/>
</dbReference>
<proteinExistence type="inferred from homology"/>
<feature type="transmembrane region" description="Helical" evidence="4">
    <location>
        <begin position="91"/>
        <end position="112"/>
    </location>
</feature>
<dbReference type="Pfam" id="PF12146">
    <property type="entry name" value="Hydrolase_4"/>
    <property type="match status" value="1"/>
</dbReference>
<organism evidence="6 7">
    <name type="scientific">Georgenia soli</name>
    <dbReference type="NCBI Taxonomy" id="638953"/>
    <lineage>
        <taxon>Bacteria</taxon>
        <taxon>Bacillati</taxon>
        <taxon>Actinomycetota</taxon>
        <taxon>Actinomycetes</taxon>
        <taxon>Micrococcales</taxon>
        <taxon>Bogoriellaceae</taxon>
        <taxon>Georgenia</taxon>
    </lineage>
</organism>
<feature type="region of interest" description="Disordered" evidence="3">
    <location>
        <begin position="1"/>
        <end position="23"/>
    </location>
</feature>
<dbReference type="RefSeq" id="WP_098484787.1">
    <property type="nucleotide sequence ID" value="NZ_PDJI01000004.1"/>
</dbReference>
<keyword evidence="4" id="KW-0472">Membrane</keyword>
<dbReference type="GO" id="GO:0004177">
    <property type="term" value="F:aminopeptidase activity"/>
    <property type="evidence" value="ECO:0007669"/>
    <property type="project" value="UniProtKB-KW"/>
</dbReference>
<dbReference type="PANTHER" id="PTHR22946:SF9">
    <property type="entry name" value="POLYKETIDE TRANSFERASE AF380"/>
    <property type="match status" value="1"/>
</dbReference>
<dbReference type="EMBL" id="PDJI01000004">
    <property type="protein sequence ID" value="PFG40960.1"/>
    <property type="molecule type" value="Genomic_DNA"/>
</dbReference>
<protein>
    <submittedName>
        <fullName evidence="6">Serine aminopeptidase S33 family</fullName>
    </submittedName>
</protein>
<sequence>MVAAQTDEAGRSARVQGLRRHDLGRPPGRRAELAVVTVAVGVLVVGFGLGIGVPRLGSFTLTAFVAFAVAGLGLALLAGATARLFRLTRGWWRVLVVPGTVVAALLGVYVLAVPVAAAVPPHNALGVEAPPAGAEHVSFPTADGELLAGWYVPSRNGAAVVLLHGSGATRASVVDHADVLAAEGYGVLAFDARGHGESTGRGMRWGWFGDTDVAAAVAYLEARPDVDAGRIAAVGLSMGGEEALGAARAGLRAVVAEGVTGRSADDLGWLTAYGWRGRVQLLLDRAQTAVADLLSTADRPTPLREAVAGTPSRPVLLIVAGDVPDETLAARELSAGLRHVSVWTVDGGDHTGGLRTDPDRWTREVIGFLDAATRD</sequence>
<evidence type="ECO:0000313" key="7">
    <source>
        <dbReference type="Proteomes" id="UP000222106"/>
    </source>
</evidence>
<dbReference type="Gene3D" id="3.40.50.1820">
    <property type="entry name" value="alpha/beta hydrolase"/>
    <property type="match status" value="1"/>
</dbReference>
<accession>A0A2A9ERR7</accession>
<dbReference type="PANTHER" id="PTHR22946">
    <property type="entry name" value="DIENELACTONE HYDROLASE DOMAIN-CONTAINING PROTEIN-RELATED"/>
    <property type="match status" value="1"/>
</dbReference>
<keyword evidence="6" id="KW-0031">Aminopeptidase</keyword>
<feature type="transmembrane region" description="Helical" evidence="4">
    <location>
        <begin position="59"/>
        <end position="79"/>
    </location>
</feature>
<name>A0A2A9ERR7_9MICO</name>
<gene>
    <name evidence="6" type="ORF">ATJ97_3504</name>
</gene>
<dbReference type="InterPro" id="IPR022742">
    <property type="entry name" value="Hydrolase_4"/>
</dbReference>
<keyword evidence="7" id="KW-1185">Reference proteome</keyword>
<feature type="transmembrane region" description="Helical" evidence="4">
    <location>
        <begin position="33"/>
        <end position="53"/>
    </location>
</feature>
<evidence type="ECO:0000256" key="2">
    <source>
        <dbReference type="ARBA" id="ARBA00022801"/>
    </source>
</evidence>
<keyword evidence="6" id="KW-0645">Protease</keyword>
<feature type="domain" description="Serine aminopeptidase S33" evidence="5">
    <location>
        <begin position="158"/>
        <end position="246"/>
    </location>
</feature>